<dbReference type="RefSeq" id="WP_188781888.1">
    <property type="nucleotide sequence ID" value="NZ_BMNI01000001.1"/>
</dbReference>
<gene>
    <name evidence="1" type="ORF">GCM10011584_01190</name>
</gene>
<sequence length="327" mass="34748">MSRNHANRRKGVRRALLLLGILVVVLLPVIGLRVFGKEEPEAVSATGDVTLTPGHRMVYVVQEHVASVSLADASGAAQGTPVVSELLCARVYAAHGTGLCLRKNTAVSWSATVLDQNLKATSTWPMAGQPALARVSPSGRMVAWTALTRGHALSGTFSAVTSVVDTVAGEETKDLSTFTARVGPDHTKVKDYQVWGVTFIDDDRFLATVAVGGKRYLARGRLSTTSLTTIAPDVTSPALSPDGKRIAFIRAGAGGHGGRLEVMDLATHAVRDLDDERGVTDQPVWFDAQTVGYVVRDAAGHPTIWSTRLGARRPELVLDNAESPSPL</sequence>
<keyword evidence="2" id="KW-1185">Reference proteome</keyword>
<reference evidence="2" key="1">
    <citation type="journal article" date="2019" name="Int. J. Syst. Evol. Microbiol.">
        <title>The Global Catalogue of Microorganisms (GCM) 10K type strain sequencing project: providing services to taxonomists for standard genome sequencing and annotation.</title>
        <authorList>
            <consortium name="The Broad Institute Genomics Platform"/>
            <consortium name="The Broad Institute Genome Sequencing Center for Infectious Disease"/>
            <person name="Wu L."/>
            <person name="Ma J."/>
        </authorList>
    </citation>
    <scope>NUCLEOTIDE SEQUENCE [LARGE SCALE GENOMIC DNA]</scope>
    <source>
        <strain evidence="2">CGMCC 4.7371</strain>
    </source>
</reference>
<evidence type="ECO:0000313" key="2">
    <source>
        <dbReference type="Proteomes" id="UP000655410"/>
    </source>
</evidence>
<dbReference type="Gene3D" id="2.120.10.30">
    <property type="entry name" value="TolB, C-terminal domain"/>
    <property type="match status" value="1"/>
</dbReference>
<proteinExistence type="predicted"/>
<name>A0ABQ2N756_9ACTN</name>
<dbReference type="Proteomes" id="UP000655410">
    <property type="component" value="Unassembled WGS sequence"/>
</dbReference>
<protein>
    <submittedName>
        <fullName evidence="1">TolB-like translocation protein signal peptide</fullName>
    </submittedName>
</protein>
<dbReference type="SUPFAM" id="SSF82171">
    <property type="entry name" value="DPP6 N-terminal domain-like"/>
    <property type="match status" value="1"/>
</dbReference>
<dbReference type="InterPro" id="IPR011659">
    <property type="entry name" value="WD40"/>
</dbReference>
<dbReference type="EMBL" id="BMNI01000001">
    <property type="protein sequence ID" value="GGO84200.1"/>
    <property type="molecule type" value="Genomic_DNA"/>
</dbReference>
<evidence type="ECO:0000313" key="1">
    <source>
        <dbReference type="EMBL" id="GGO84200.1"/>
    </source>
</evidence>
<accession>A0ABQ2N756</accession>
<dbReference type="Pfam" id="PF07676">
    <property type="entry name" value="PD40"/>
    <property type="match status" value="1"/>
</dbReference>
<organism evidence="1 2">
    <name type="scientific">Nocardioides phosphati</name>
    <dbReference type="NCBI Taxonomy" id="1867775"/>
    <lineage>
        <taxon>Bacteria</taxon>
        <taxon>Bacillati</taxon>
        <taxon>Actinomycetota</taxon>
        <taxon>Actinomycetes</taxon>
        <taxon>Propionibacteriales</taxon>
        <taxon>Nocardioidaceae</taxon>
        <taxon>Nocardioides</taxon>
    </lineage>
</organism>
<dbReference type="InterPro" id="IPR011042">
    <property type="entry name" value="6-blade_b-propeller_TolB-like"/>
</dbReference>
<comment type="caution">
    <text evidence="1">The sequence shown here is derived from an EMBL/GenBank/DDBJ whole genome shotgun (WGS) entry which is preliminary data.</text>
</comment>